<dbReference type="InterPro" id="IPR010623">
    <property type="entry name" value="IcmF_C"/>
</dbReference>
<evidence type="ECO:0000313" key="7">
    <source>
        <dbReference type="Proteomes" id="UP000235828"/>
    </source>
</evidence>
<feature type="domain" description="Type VI secretion system component TssM1 helical" evidence="5">
    <location>
        <begin position="920"/>
        <end position="1016"/>
    </location>
</feature>
<evidence type="ECO:0000256" key="1">
    <source>
        <dbReference type="SAM" id="Phobius"/>
    </source>
</evidence>
<dbReference type="InterPro" id="IPR025743">
    <property type="entry name" value="TssM1_N"/>
</dbReference>
<keyword evidence="1" id="KW-0472">Membrane</keyword>
<dbReference type="InterPro" id="IPR009612">
    <property type="entry name" value="IcmF-rel"/>
</dbReference>
<keyword evidence="1" id="KW-0812">Transmembrane</keyword>
<accession>A0A2N8ZJT3</accession>
<dbReference type="AlphaFoldDB" id="A0A2N8ZJT3"/>
<dbReference type="InterPro" id="IPR017731">
    <property type="entry name" value="TssM1-like"/>
</dbReference>
<proteinExistence type="predicted"/>
<dbReference type="KEGG" id="vta:B0557"/>
<name>A0A2N8ZJT3_9VIBR</name>
<evidence type="ECO:0000259" key="2">
    <source>
        <dbReference type="Pfam" id="PF06744"/>
    </source>
</evidence>
<reference evidence="6 7" key="1">
    <citation type="submission" date="2017-10" db="EMBL/GenBank/DDBJ databases">
        <authorList>
            <person name="Banno H."/>
            <person name="Chua N.-H."/>
        </authorList>
    </citation>
    <scope>NUCLEOTIDE SEQUENCE [LARGE SCALE GENOMIC DNA]</scope>
    <source>
        <strain evidence="6">Vibrio tapetis CECT4600</strain>
    </source>
</reference>
<feature type="transmembrane region" description="Helical" evidence="1">
    <location>
        <begin position="411"/>
        <end position="432"/>
    </location>
</feature>
<dbReference type="PANTHER" id="PTHR36153:SF1">
    <property type="entry name" value="TYPE VI SECRETION SYSTEM COMPONENT TSSM1"/>
    <property type="match status" value="1"/>
</dbReference>
<dbReference type="PANTHER" id="PTHR36153">
    <property type="entry name" value="INNER MEMBRANE PROTEIN-RELATED"/>
    <property type="match status" value="1"/>
</dbReference>
<dbReference type="NCBIfam" id="TIGR03348">
    <property type="entry name" value="VI_IcmF"/>
    <property type="match status" value="1"/>
</dbReference>
<sequence length="1151" mass="130919">MMKKTVAMLFAALMIIAAAFCWWYYPEPEMNLVKYSVTALAALVLLVVVVWWFKQRKKSHQPKEQHDQQLLLKQDTKVIQQLFKLASKKIRGRGRSKLDSLYSLPWYLVIGGEKDAKSYFLQQNGLEPVLDKHLGDSDTEQYLKFWSNDHVVIVEVGHRLFDSEGVDERLWDVLAHQLLKYRPRQGLNGVVSVIGCDRLLQGDRKARQKLSSIYQEAVLSMGSTLQLTLPVYSVFSKADTIADFVEFFESYSGCDVENPFGLTFPCDAQRRFDKHKFEAQSKALVKSMAEQQFELLRNISKEKSGSVIALPYQLRIFFERVNELLTDIGRENRVREAVWLRGAYLLSCGQKGNEHDLLTQVVADRAEFNSQSTREQFPSRRSYFSTRLFSHVILPESGITGVNQIRHMGYLAARSMMILLVIASLASVGLLLKDNWNQDEQWRADAMTQLRLYGVDIHRLENNYSLSDMVAVLNELRSVAAAGIEPKAWYQLVSTKQSDTAERIYSTYQEQLNVILLPKLEELISSELYVYVNLGNPSKVFEILRYYQMLFDKQQLNIDEMQRYLLDNLKDQGDVSSDDINVLALLIEDLFNSDYASRLEPNAALISVAANNLEGLSPERLIYARIKGLPQYRSQVDIRRQLGDKFDTSFEFSEGFHGYLIPEIFTKQGYSQLDLSAKSELLRRQLSEFKSIQGDMSGASITELTDLSKQIQRLYFADYIYYWKDLVNNIHIKQFNSPVEFAYALKAAREPVTSPVLDVLGAVVVNTTLAVEEQPDTRGNKRVASQLGLKKVAKGLSKADKINRAVGGKLIRLQPSFVVNEAFIGYANYINGTGKAGDSVPLDGLIQQFDSLNGYFDDALSSADPGKAMHAYALAHAAGSQDAIVLFQRQGSKAPNQVAKWTKNLAQQAWRQVVSGSVGYLNQQWDERVYQFYVAAIEGRFPFAKHGRGEVDLTDFASFFKPQGRVEQFIDEMLKPFVYWDNGTLKLNEVDGLTLPLSGQARNQLRQARKLSQTFFGPTGQELALKFALRASSMNTSVTQFQIREAESVFDYRHGPRVWTEVSWPTTGVEGYLTTNFYQGENRVATRSYTGQWALFRALFDGDSTKTATRLVRKLNYKLNDNRIVIDYTLRDSNQTLDKSLFTSFALPKHL</sequence>
<gene>
    <name evidence="6" type="ORF">VTAP4600_B0557</name>
</gene>
<feature type="domain" description="Type VI secretion system component TssM1 N-terminal" evidence="4">
    <location>
        <begin position="166"/>
        <end position="419"/>
    </location>
</feature>
<dbReference type="Pfam" id="PF21070">
    <property type="entry name" value="IcmF_helical"/>
    <property type="match status" value="1"/>
</dbReference>
<organism evidence="6 7">
    <name type="scientific">Vibrio tapetis subsp. tapetis</name>
    <dbReference type="NCBI Taxonomy" id="1671868"/>
    <lineage>
        <taxon>Bacteria</taxon>
        <taxon>Pseudomonadati</taxon>
        <taxon>Pseudomonadota</taxon>
        <taxon>Gammaproteobacteria</taxon>
        <taxon>Vibrionales</taxon>
        <taxon>Vibrionaceae</taxon>
        <taxon>Vibrio</taxon>
    </lineage>
</organism>
<feature type="transmembrane region" description="Helical" evidence="1">
    <location>
        <begin position="32"/>
        <end position="53"/>
    </location>
</feature>
<dbReference type="Pfam" id="PF14331">
    <property type="entry name" value="IcmF-related_N"/>
    <property type="match status" value="1"/>
</dbReference>
<evidence type="ECO:0000313" key="6">
    <source>
        <dbReference type="EMBL" id="SON52168.1"/>
    </source>
</evidence>
<evidence type="ECO:0000259" key="4">
    <source>
        <dbReference type="Pfam" id="PF14331"/>
    </source>
</evidence>
<dbReference type="Pfam" id="PF06744">
    <property type="entry name" value="IcmF_C"/>
    <property type="match status" value="1"/>
</dbReference>
<feature type="domain" description="IcmF-related" evidence="3">
    <location>
        <begin position="472"/>
        <end position="768"/>
    </location>
</feature>
<feature type="domain" description="Type VI secretion system IcmF C-terminal" evidence="2">
    <location>
        <begin position="1027"/>
        <end position="1127"/>
    </location>
</feature>
<dbReference type="InterPro" id="IPR048677">
    <property type="entry name" value="TssM1_hel"/>
</dbReference>
<dbReference type="EMBL" id="LT960612">
    <property type="protein sequence ID" value="SON52168.1"/>
    <property type="molecule type" value="Genomic_DNA"/>
</dbReference>
<dbReference type="InterPro" id="IPR053156">
    <property type="entry name" value="T6SS_TssM-like"/>
</dbReference>
<evidence type="ECO:0000259" key="3">
    <source>
        <dbReference type="Pfam" id="PF06761"/>
    </source>
</evidence>
<evidence type="ECO:0000259" key="5">
    <source>
        <dbReference type="Pfam" id="PF21070"/>
    </source>
</evidence>
<keyword evidence="1" id="KW-1133">Transmembrane helix</keyword>
<dbReference type="RefSeq" id="WP_102524481.1">
    <property type="nucleotide sequence ID" value="NZ_LT960612.1"/>
</dbReference>
<feature type="transmembrane region" description="Helical" evidence="1">
    <location>
        <begin position="7"/>
        <end position="26"/>
    </location>
</feature>
<dbReference type="OrthoDB" id="9758229at2"/>
<keyword evidence="7" id="KW-1185">Reference proteome</keyword>
<protein>
    <submittedName>
        <fullName evidence="6">IcmF-related protein</fullName>
    </submittedName>
</protein>
<dbReference type="Proteomes" id="UP000235828">
    <property type="component" value="Chromosome B"/>
</dbReference>
<dbReference type="Pfam" id="PF06761">
    <property type="entry name" value="IcmF-related"/>
    <property type="match status" value="1"/>
</dbReference>